<feature type="transmembrane region" description="Helical" evidence="1">
    <location>
        <begin position="6"/>
        <end position="27"/>
    </location>
</feature>
<accession>A0A0F3NCZ4</accession>
<sequence>MNRSQFVRVFVACIMLSIAIALAALMAKNINIPYFNVTAGLVVAVLATLVSVAYIIMDYRRSAQHHNILPYIRENEQMLLFIPLSNDQLNKLDPTNNIVEIDYDSIKSGINVNKEKKIVLNITQKYRLFFTKVVNVQVDPNHECILLSRNEQIFYKEKLGIFVNIKADPSLIKDISSKINLHIKHFKMKNGVLLLTFDYSALCNHIKYAVDLLMHKTGKDSVTLYELLLRDMLKSCPNDSNLLVSSSISAGIKRKDPWINQVSGRLTLTFLMVFRVSMILGNGSVFDKDKELSSKIKLLQNYIVSNKLTPKSQHIVTLFEKIKHKFYAIHGVDNYSSLYLDYYTISGMPFSKLISSEICGGNTTLAAIIAIASYQCKSSKHHVKTNNFFRRILHSAGSGDLIAEVDNVINGNLSEKINLYSCKVLTSKISTGLMIISKSLGSVCTIREVVNSARNYIMLKYFSNVAILKSVPDSVKFESIRTIVFHERSKQISKVNAVNYSSGSSASRYLMV</sequence>
<keyword evidence="1" id="KW-1133">Transmembrane helix</keyword>
<organism evidence="2 3">
    <name type="scientific">Ehrlichia cf. muris str. EmCRT</name>
    <dbReference type="NCBI Taxonomy" id="1359167"/>
    <lineage>
        <taxon>Bacteria</taxon>
        <taxon>Pseudomonadati</taxon>
        <taxon>Pseudomonadota</taxon>
        <taxon>Alphaproteobacteria</taxon>
        <taxon>Rickettsiales</taxon>
        <taxon>Anaplasmataceae</taxon>
        <taxon>Ehrlichia</taxon>
    </lineage>
</organism>
<evidence type="ECO:0000313" key="3">
    <source>
        <dbReference type="Proteomes" id="UP000033546"/>
    </source>
</evidence>
<keyword evidence="1" id="KW-0812">Transmembrane</keyword>
<evidence type="ECO:0000256" key="1">
    <source>
        <dbReference type="SAM" id="Phobius"/>
    </source>
</evidence>
<dbReference type="AlphaFoldDB" id="A0A0F3NCZ4"/>
<dbReference type="Proteomes" id="UP000033546">
    <property type="component" value="Unassembled WGS sequence"/>
</dbReference>
<dbReference type="PATRIC" id="fig|1359167.3.peg.143"/>
<dbReference type="RefSeq" id="WP_045804547.1">
    <property type="nucleotide sequence ID" value="NZ_LANU01000001.1"/>
</dbReference>
<proteinExistence type="predicted"/>
<comment type="caution">
    <text evidence="2">The sequence shown here is derived from an EMBL/GenBank/DDBJ whole genome shotgun (WGS) entry which is preliminary data.</text>
</comment>
<protein>
    <submittedName>
        <fullName evidence="2">Uncharacterized protein</fullName>
    </submittedName>
</protein>
<evidence type="ECO:0000313" key="2">
    <source>
        <dbReference type="EMBL" id="KJV65963.1"/>
    </source>
</evidence>
<reference evidence="2 3" key="1">
    <citation type="submission" date="2015-02" db="EMBL/GenBank/DDBJ databases">
        <title>Genome Sequencing of Rickettsiales.</title>
        <authorList>
            <person name="Daugherty S.C."/>
            <person name="Su Q."/>
            <person name="Abolude K."/>
            <person name="Beier-Sexton M."/>
            <person name="Carlyon J.A."/>
            <person name="Carter R."/>
            <person name="Day N.P."/>
            <person name="Dumler S.J."/>
            <person name="Dyachenko V."/>
            <person name="Godinez A."/>
            <person name="Kurtti T.J."/>
            <person name="Lichay M."/>
            <person name="Mullins K.E."/>
            <person name="Ott S."/>
            <person name="Pappas-Brown V."/>
            <person name="Paris D.H."/>
            <person name="Patel P."/>
            <person name="Richards A.L."/>
            <person name="Sadzewicz L."/>
            <person name="Sears K."/>
            <person name="Seidman D."/>
            <person name="Sengamalay N."/>
            <person name="Stenos J."/>
            <person name="Tallon L.J."/>
            <person name="Vincent G."/>
            <person name="Fraser C.M."/>
            <person name="Munderloh U."/>
            <person name="Dunning-Hotopp J.C."/>
        </authorList>
    </citation>
    <scope>NUCLEOTIDE SEQUENCE [LARGE SCALE GENOMIC DNA]</scope>
    <source>
        <strain evidence="2 3">EmCRT</strain>
    </source>
</reference>
<gene>
    <name evidence="2" type="ORF">EMUCRT_0148</name>
</gene>
<keyword evidence="1" id="KW-0472">Membrane</keyword>
<feature type="transmembrane region" description="Helical" evidence="1">
    <location>
        <begin position="34"/>
        <end position="57"/>
    </location>
</feature>
<dbReference type="EMBL" id="LANU01000001">
    <property type="protein sequence ID" value="KJV65963.1"/>
    <property type="molecule type" value="Genomic_DNA"/>
</dbReference>
<name>A0A0F3NCZ4_9RICK</name>